<evidence type="ECO:0000256" key="1">
    <source>
        <dbReference type="SAM" id="SignalP"/>
    </source>
</evidence>
<evidence type="ECO:0000313" key="3">
    <source>
        <dbReference type="Proteomes" id="UP001281614"/>
    </source>
</evidence>
<keyword evidence="1" id="KW-0732">Signal</keyword>
<evidence type="ECO:0000313" key="2">
    <source>
        <dbReference type="EMBL" id="KAK2756867.1"/>
    </source>
</evidence>
<protein>
    <submittedName>
        <fullName evidence="2">Uncharacterized protein</fullName>
    </submittedName>
</protein>
<dbReference type="AlphaFoldDB" id="A0AAE0D4H3"/>
<dbReference type="EMBL" id="VYYT01000206">
    <property type="protein sequence ID" value="KAK2756867.1"/>
    <property type="molecule type" value="Genomic_DNA"/>
</dbReference>
<reference evidence="2" key="1">
    <citation type="submission" date="2023-02" db="EMBL/GenBank/DDBJ databases">
        <title>Colletotrichum kahawae CIFC_Que2 genome sequencing and assembly.</title>
        <authorList>
            <person name="Baroncelli R."/>
        </authorList>
    </citation>
    <scope>NUCLEOTIDE SEQUENCE</scope>
    <source>
        <strain evidence="2">CIFC_Que2</strain>
    </source>
</reference>
<dbReference type="Proteomes" id="UP001281614">
    <property type="component" value="Unassembled WGS sequence"/>
</dbReference>
<proteinExistence type="predicted"/>
<sequence length="63" mass="6782">MKTQIISVLSLVAVATALPFIESNKVVAEGSDATIQEYPAKWAREETDATVQEYPAKTGTIKA</sequence>
<gene>
    <name evidence="2" type="ORF">CKAH01_17101</name>
</gene>
<feature type="signal peptide" evidence="1">
    <location>
        <begin position="1"/>
        <end position="17"/>
    </location>
</feature>
<name>A0AAE0D4H3_COLKA</name>
<keyword evidence="3" id="KW-1185">Reference proteome</keyword>
<accession>A0AAE0D4H3</accession>
<comment type="caution">
    <text evidence="2">The sequence shown here is derived from an EMBL/GenBank/DDBJ whole genome shotgun (WGS) entry which is preliminary data.</text>
</comment>
<organism evidence="2 3">
    <name type="scientific">Colletotrichum kahawae</name>
    <name type="common">Coffee berry disease fungus</name>
    <dbReference type="NCBI Taxonomy" id="34407"/>
    <lineage>
        <taxon>Eukaryota</taxon>
        <taxon>Fungi</taxon>
        <taxon>Dikarya</taxon>
        <taxon>Ascomycota</taxon>
        <taxon>Pezizomycotina</taxon>
        <taxon>Sordariomycetes</taxon>
        <taxon>Hypocreomycetidae</taxon>
        <taxon>Glomerellales</taxon>
        <taxon>Glomerellaceae</taxon>
        <taxon>Colletotrichum</taxon>
        <taxon>Colletotrichum gloeosporioides species complex</taxon>
    </lineage>
</organism>
<feature type="chain" id="PRO_5042176144" evidence="1">
    <location>
        <begin position="18"/>
        <end position="63"/>
    </location>
</feature>